<evidence type="ECO:0000313" key="1">
    <source>
        <dbReference type="Proteomes" id="UP000887576"/>
    </source>
</evidence>
<evidence type="ECO:0000313" key="2">
    <source>
        <dbReference type="WBParaSite" id="JU765_v2.g20015.t1"/>
    </source>
</evidence>
<proteinExistence type="predicted"/>
<dbReference type="WBParaSite" id="JU765_v2.g20015.t1">
    <property type="protein sequence ID" value="JU765_v2.g20015.t1"/>
    <property type="gene ID" value="JU765_v2.g20015"/>
</dbReference>
<dbReference type="Proteomes" id="UP000887576">
    <property type="component" value="Unplaced"/>
</dbReference>
<accession>A0AC34QWH9</accession>
<organism evidence="1 2">
    <name type="scientific">Panagrolaimus sp. JU765</name>
    <dbReference type="NCBI Taxonomy" id="591449"/>
    <lineage>
        <taxon>Eukaryota</taxon>
        <taxon>Metazoa</taxon>
        <taxon>Ecdysozoa</taxon>
        <taxon>Nematoda</taxon>
        <taxon>Chromadorea</taxon>
        <taxon>Rhabditida</taxon>
        <taxon>Tylenchina</taxon>
        <taxon>Panagrolaimomorpha</taxon>
        <taxon>Panagrolaimoidea</taxon>
        <taxon>Panagrolaimidae</taxon>
        <taxon>Panagrolaimus</taxon>
    </lineage>
</organism>
<name>A0AC34QWH9_9BILA</name>
<reference evidence="2" key="1">
    <citation type="submission" date="2022-11" db="UniProtKB">
        <authorList>
            <consortium name="WormBaseParasite"/>
        </authorList>
    </citation>
    <scope>IDENTIFICATION</scope>
</reference>
<protein>
    <submittedName>
        <fullName evidence="2">Uncharacterized protein</fullName>
    </submittedName>
</protein>
<sequence length="237" mass="27135">MTSVPVQFFYRYLMIVRRIEITVSQNVAMLFLAFIGALFYYLLAVFVFWPGPNAHSYEPMAALLRQDPIYGENLPIFVVASIDEWRLRTLFSYAYFLTIVTYAIIIFASFSVWRYLKNMENEITIQIQDSNHQITRTLFIQAFIPCVICLVPVAVVVTVTVFHGNVPGLTSGLIWIWSIIPVANPTCTILSINNYKKCVIKAGFHVYHRIRKLLNKSYEFPMANPNTTSSANKLAAK</sequence>